<protein>
    <submittedName>
        <fullName evidence="2">PTS sugar transporter subunit IIA</fullName>
    </submittedName>
</protein>
<dbReference type="PANTHER" id="PTHR47738">
    <property type="entry name" value="PTS SYSTEM FRUCTOSE-LIKE EIIA COMPONENT-RELATED"/>
    <property type="match status" value="1"/>
</dbReference>
<evidence type="ECO:0000313" key="3">
    <source>
        <dbReference type="Proteomes" id="UP001451571"/>
    </source>
</evidence>
<evidence type="ECO:0000259" key="1">
    <source>
        <dbReference type="PROSITE" id="PS51094"/>
    </source>
</evidence>
<dbReference type="PANTHER" id="PTHR47738:SF2">
    <property type="entry name" value="PTS SYSTEM FRUCTOSE-LIKE EIIA COMPONENT"/>
    <property type="match status" value="1"/>
</dbReference>
<dbReference type="CDD" id="cd00211">
    <property type="entry name" value="PTS_IIA_fru"/>
    <property type="match status" value="1"/>
</dbReference>
<keyword evidence="3" id="KW-1185">Reference proteome</keyword>
<organism evidence="2 3">
    <name type="scientific">Kineothrix sedimenti</name>
    <dbReference type="NCBI Taxonomy" id="3123317"/>
    <lineage>
        <taxon>Bacteria</taxon>
        <taxon>Bacillati</taxon>
        <taxon>Bacillota</taxon>
        <taxon>Clostridia</taxon>
        <taxon>Lachnospirales</taxon>
        <taxon>Lachnospiraceae</taxon>
        <taxon>Kineothrix</taxon>
    </lineage>
</organism>
<dbReference type="InterPro" id="IPR051541">
    <property type="entry name" value="PTS_SugarTrans_NitroReg"/>
</dbReference>
<dbReference type="EMBL" id="CP146256">
    <property type="protein sequence ID" value="XAH73350.1"/>
    <property type="molecule type" value="Genomic_DNA"/>
</dbReference>
<dbReference type="Gene3D" id="3.40.930.10">
    <property type="entry name" value="Mannitol-specific EII, Chain A"/>
    <property type="match status" value="1"/>
</dbReference>
<gene>
    <name evidence="2" type="ORF">V6984_17860</name>
</gene>
<feature type="domain" description="PTS EIIA type-2" evidence="1">
    <location>
        <begin position="5"/>
        <end position="159"/>
    </location>
</feature>
<evidence type="ECO:0000313" key="2">
    <source>
        <dbReference type="EMBL" id="XAH73350.1"/>
    </source>
</evidence>
<dbReference type="RefSeq" id="WP_342756958.1">
    <property type="nucleotide sequence ID" value="NZ_CP146256.1"/>
</dbReference>
<reference evidence="2 3" key="1">
    <citation type="submission" date="2024-02" db="EMBL/GenBank/DDBJ databases">
        <title>Bacterial strain from lacustrine sediment.</title>
        <authorList>
            <person name="Petit C."/>
            <person name="Fadhlaoui K."/>
        </authorList>
    </citation>
    <scope>NUCLEOTIDE SEQUENCE [LARGE SCALE GENOMIC DNA]</scope>
    <source>
        <strain evidence="2 3">IPX-CK</strain>
    </source>
</reference>
<keyword evidence="2" id="KW-0813">Transport</keyword>
<accession>A0ABZ3EUZ3</accession>
<dbReference type="SUPFAM" id="SSF55804">
    <property type="entry name" value="Phoshotransferase/anion transport protein"/>
    <property type="match status" value="1"/>
</dbReference>
<dbReference type="Proteomes" id="UP001451571">
    <property type="component" value="Chromosome"/>
</dbReference>
<dbReference type="PROSITE" id="PS51094">
    <property type="entry name" value="PTS_EIIA_TYPE_2"/>
    <property type="match status" value="1"/>
</dbReference>
<proteinExistence type="predicted"/>
<keyword evidence="2" id="KW-0762">Sugar transport</keyword>
<dbReference type="InterPro" id="IPR002178">
    <property type="entry name" value="PTS_EIIA_type-2_dom"/>
</dbReference>
<dbReference type="Pfam" id="PF00359">
    <property type="entry name" value="PTS_EIIA_2"/>
    <property type="match status" value="1"/>
</dbReference>
<dbReference type="InterPro" id="IPR016152">
    <property type="entry name" value="PTrfase/Anion_transptr"/>
</dbReference>
<sequence>MDIREILLEENIQLNSDADTKEQALKVMAQMLFRSGKIENADIFLRDVWEREKMGFTGAGNKIAIPHGISMQAKKVAVSIVRTKRDIFWESEQENIPKEAKMVRFIVLFAVPGRPPKTGEIKYIEALKAVCRKLADRQATEGLLKVQDASQIIEIINNDK</sequence>
<name>A0ABZ3EUZ3_9FIRM</name>